<dbReference type="SUPFAM" id="SSF51011">
    <property type="entry name" value="Glycosyl hydrolase domain"/>
    <property type="match status" value="1"/>
</dbReference>
<keyword evidence="2 4" id="KW-0378">Hydrolase</keyword>
<dbReference type="GO" id="GO:0005975">
    <property type="term" value="P:carbohydrate metabolic process"/>
    <property type="evidence" value="ECO:0007669"/>
    <property type="project" value="InterPro"/>
</dbReference>
<dbReference type="Gene3D" id="3.20.20.70">
    <property type="entry name" value="Aldolase class I"/>
    <property type="match status" value="1"/>
</dbReference>
<dbReference type="EMBL" id="JAYWIO010000003">
    <property type="protein sequence ID" value="KAK7276500.1"/>
    <property type="molecule type" value="Genomic_DNA"/>
</dbReference>
<dbReference type="InterPro" id="IPR013780">
    <property type="entry name" value="Glyco_hydro_b"/>
</dbReference>
<dbReference type="Gene3D" id="2.60.40.1180">
    <property type="entry name" value="Golgi alpha-mannosidase II"/>
    <property type="match status" value="1"/>
</dbReference>
<gene>
    <name evidence="6" type="ORF">RIF29_17640</name>
</gene>
<keyword evidence="4" id="KW-1015">Disulfide bond</keyword>
<evidence type="ECO:0000313" key="6">
    <source>
        <dbReference type="EMBL" id="KAK7276500.1"/>
    </source>
</evidence>
<dbReference type="InterPro" id="IPR002241">
    <property type="entry name" value="Glyco_hydro_27"/>
</dbReference>
<dbReference type="Pfam" id="PF16499">
    <property type="entry name" value="Melibiase_2"/>
    <property type="match status" value="2"/>
</dbReference>
<comment type="similarity">
    <text evidence="1 4">Belongs to the glycosyl hydrolase 27 family.</text>
</comment>
<evidence type="ECO:0000256" key="2">
    <source>
        <dbReference type="ARBA" id="ARBA00022801"/>
    </source>
</evidence>
<dbReference type="AlphaFoldDB" id="A0AAN9FIG5"/>
<dbReference type="Proteomes" id="UP001372338">
    <property type="component" value="Unassembled WGS sequence"/>
</dbReference>
<keyword evidence="5" id="KW-0812">Transmembrane</keyword>
<evidence type="ECO:0000256" key="4">
    <source>
        <dbReference type="RuleBase" id="RU361168"/>
    </source>
</evidence>
<dbReference type="EC" id="3.2.1.22" evidence="4"/>
<evidence type="ECO:0000256" key="1">
    <source>
        <dbReference type="ARBA" id="ARBA00009743"/>
    </source>
</evidence>
<keyword evidence="7" id="KW-1185">Reference proteome</keyword>
<feature type="transmembrane region" description="Helical" evidence="5">
    <location>
        <begin position="40"/>
        <end position="59"/>
    </location>
</feature>
<accession>A0AAN9FIG5</accession>
<evidence type="ECO:0000313" key="7">
    <source>
        <dbReference type="Proteomes" id="UP001372338"/>
    </source>
</evidence>
<evidence type="ECO:0000256" key="3">
    <source>
        <dbReference type="ARBA" id="ARBA00023295"/>
    </source>
</evidence>
<dbReference type="InterPro" id="IPR017853">
    <property type="entry name" value="GH"/>
</dbReference>
<sequence>MAKIKPLISWLKLGLVVPDHHFTGFSRRVTQKKKRMSSNVTMKFLSVISLCFLLCLYVRRVSSQNAITPPRGWNSYDSFSWVISEEEYLQNAQIISDQLLKEYGYEYAVVDYLWYRKLDGDSNSRGFDVIDEWGRMHPDPERWPSSIGWKGFKDVADKVHNMGLKFGIHLMAGISTQAYDANTPILDTTTGRAYEESGQVWHARDIGYPERSCKWMSNGFMPINTISGAGQAFLRSIYELYTSWGVDFVKLDCVFAQDLDYNEIHYVSQLLNELNPSIVFSVSPGVDATSVQAKPVSGLVNTYRVTGDDWDKWKQVVAHFDVARDFAAANLIGAPGLNGKSWPDLDMLPFGWLTDPAVKKGPHRLTKLTPEEQQTQMTLWCMAKSPIMYGGDLRHLESWKDSVIFPYITRIDTVKRGRKLGNIKAQGSADAGLRAWIATGNNGGQSPLGEDIYIAFFNLNDEAATMSANLDDLGTVLRGRQLRGLRGREAWTSSTVVLDDTLSMEVSGHGCTLFVFNY</sequence>
<dbReference type="InterPro" id="IPR013785">
    <property type="entry name" value="Aldolase_TIM"/>
</dbReference>
<comment type="catalytic activity">
    <reaction evidence="4">
        <text>Hydrolysis of terminal, non-reducing alpha-D-galactose residues in alpha-D-galactosides, including galactose oligosaccharides, galactomannans and galactolipids.</text>
        <dbReference type="EC" id="3.2.1.22"/>
    </reaction>
</comment>
<dbReference type="PANTHER" id="PTHR11452">
    <property type="entry name" value="ALPHA-GALACTOSIDASE/ALPHA-N-ACETYLGALACTOSAMINIDASE"/>
    <property type="match status" value="1"/>
</dbReference>
<dbReference type="CDD" id="cd14792">
    <property type="entry name" value="GH27"/>
    <property type="match status" value="1"/>
</dbReference>
<reference evidence="6 7" key="1">
    <citation type="submission" date="2024-01" db="EMBL/GenBank/DDBJ databases">
        <title>The genomes of 5 underutilized Papilionoideae crops provide insights into root nodulation and disease resistanc.</title>
        <authorList>
            <person name="Yuan L."/>
        </authorList>
    </citation>
    <scope>NUCLEOTIDE SEQUENCE [LARGE SCALE GENOMIC DNA]</scope>
    <source>
        <strain evidence="6">ZHUSHIDOU_FW_LH</strain>
        <tissue evidence="6">Leaf</tissue>
    </source>
</reference>
<evidence type="ECO:0000256" key="5">
    <source>
        <dbReference type="SAM" id="Phobius"/>
    </source>
</evidence>
<organism evidence="6 7">
    <name type="scientific">Crotalaria pallida</name>
    <name type="common">Smooth rattlebox</name>
    <name type="synonym">Crotalaria striata</name>
    <dbReference type="NCBI Taxonomy" id="3830"/>
    <lineage>
        <taxon>Eukaryota</taxon>
        <taxon>Viridiplantae</taxon>
        <taxon>Streptophyta</taxon>
        <taxon>Embryophyta</taxon>
        <taxon>Tracheophyta</taxon>
        <taxon>Spermatophyta</taxon>
        <taxon>Magnoliopsida</taxon>
        <taxon>eudicotyledons</taxon>
        <taxon>Gunneridae</taxon>
        <taxon>Pentapetalae</taxon>
        <taxon>rosids</taxon>
        <taxon>fabids</taxon>
        <taxon>Fabales</taxon>
        <taxon>Fabaceae</taxon>
        <taxon>Papilionoideae</taxon>
        <taxon>50 kb inversion clade</taxon>
        <taxon>genistoids sensu lato</taxon>
        <taxon>core genistoids</taxon>
        <taxon>Crotalarieae</taxon>
        <taxon>Crotalaria</taxon>
    </lineage>
</organism>
<dbReference type="GO" id="GO:0004557">
    <property type="term" value="F:alpha-galactosidase activity"/>
    <property type="evidence" value="ECO:0007669"/>
    <property type="project" value="UniProtKB-EC"/>
</dbReference>
<comment type="caution">
    <text evidence="6">The sequence shown here is derived from an EMBL/GenBank/DDBJ whole genome shotgun (WGS) entry which is preliminary data.</text>
</comment>
<dbReference type="PRINTS" id="PR00740">
    <property type="entry name" value="GLHYDRLASE27"/>
</dbReference>
<dbReference type="SUPFAM" id="SSF51445">
    <property type="entry name" value="(Trans)glycosidases"/>
    <property type="match status" value="1"/>
</dbReference>
<keyword evidence="5" id="KW-1133">Transmembrane helix</keyword>
<protein>
    <recommendedName>
        <fullName evidence="4">Alpha-galactosidase</fullName>
        <ecNumber evidence="4">3.2.1.22</ecNumber>
    </recommendedName>
    <alternativeName>
        <fullName evidence="4">Melibiase</fullName>
    </alternativeName>
</protein>
<dbReference type="PANTHER" id="PTHR11452:SF79">
    <property type="entry name" value="ALPHA-GALACTOSIDASE"/>
    <property type="match status" value="1"/>
</dbReference>
<name>A0AAN9FIG5_CROPI</name>
<proteinExistence type="inferred from homology"/>
<keyword evidence="5" id="KW-0472">Membrane</keyword>
<keyword evidence="3 4" id="KW-0326">Glycosidase</keyword>